<feature type="transmembrane region" description="Helical" evidence="7">
    <location>
        <begin position="203"/>
        <end position="224"/>
    </location>
</feature>
<dbReference type="GO" id="GO:0015031">
    <property type="term" value="P:protein transport"/>
    <property type="evidence" value="ECO:0007669"/>
    <property type="project" value="UniProtKB-KW"/>
</dbReference>
<dbReference type="EMBL" id="FNTI01000001">
    <property type="protein sequence ID" value="SEC55683.1"/>
    <property type="molecule type" value="Genomic_DNA"/>
</dbReference>
<keyword evidence="6" id="KW-0653">Protein transport</keyword>
<evidence type="ECO:0000313" key="9">
    <source>
        <dbReference type="EMBL" id="SEC55683.1"/>
    </source>
</evidence>
<dbReference type="InterPro" id="IPR002898">
    <property type="entry name" value="MotA_ExbB_proton_chnl"/>
</dbReference>
<dbReference type="Pfam" id="PF01618">
    <property type="entry name" value="MotA_ExbB"/>
    <property type="match status" value="1"/>
</dbReference>
<evidence type="ECO:0000259" key="8">
    <source>
        <dbReference type="Pfam" id="PF01618"/>
    </source>
</evidence>
<keyword evidence="2" id="KW-1003">Cell membrane</keyword>
<organism evidence="9 10">
    <name type="scientific">Bradyrhizobium lablabi</name>
    <dbReference type="NCBI Taxonomy" id="722472"/>
    <lineage>
        <taxon>Bacteria</taxon>
        <taxon>Pseudomonadati</taxon>
        <taxon>Pseudomonadota</taxon>
        <taxon>Alphaproteobacteria</taxon>
        <taxon>Hyphomicrobiales</taxon>
        <taxon>Nitrobacteraceae</taxon>
        <taxon>Bradyrhizobium</taxon>
    </lineage>
</organism>
<reference evidence="9 10" key="1">
    <citation type="submission" date="2016-10" db="EMBL/GenBank/DDBJ databases">
        <authorList>
            <person name="de Groot N.N."/>
        </authorList>
    </citation>
    <scope>NUCLEOTIDE SEQUENCE [LARGE SCALE GENOMIC DNA]</scope>
    <source>
        <strain evidence="9 10">GAS522</strain>
    </source>
</reference>
<accession>A0A1H4TGM7</accession>
<dbReference type="GO" id="GO:0005886">
    <property type="term" value="C:plasma membrane"/>
    <property type="evidence" value="ECO:0007669"/>
    <property type="project" value="UniProtKB-SubCell"/>
</dbReference>
<comment type="similarity">
    <text evidence="6">Belongs to the exbB/tolQ family.</text>
</comment>
<evidence type="ECO:0000256" key="5">
    <source>
        <dbReference type="ARBA" id="ARBA00023136"/>
    </source>
</evidence>
<dbReference type="OrthoDB" id="7334280at2"/>
<dbReference type="AlphaFoldDB" id="A0A1H4TGM7"/>
<gene>
    <name evidence="9" type="ORF">SAMN05444171_1707</name>
</gene>
<feature type="transmembrane region" description="Helical" evidence="7">
    <location>
        <begin position="163"/>
        <end position="182"/>
    </location>
</feature>
<sequence length="256" mass="27606">MPTTNADIDSFGDRGPLLRWLVFTGLCIFAFILLWRFGLIRQMVASDRTYISSIIGLLYVAASLHCLWRTIAISREGDAARRGGALIEAGSGPLHLDGDAVIVEGAGKLPRCLVAEHIHDLAVKARLQGPRRIDQTLLLRGLAGRLRGSNQFGAFASDTLMKLGLLGTIIGFIMMLAPIAGLDPGDRSTIRSSMNLMSDGMAVAMYATLAGLVGSILVRIQYYMLDDATAKLFAYAVGLTEVRVVSVLEDRPEAAE</sequence>
<evidence type="ECO:0000256" key="6">
    <source>
        <dbReference type="RuleBase" id="RU004057"/>
    </source>
</evidence>
<dbReference type="RefSeq" id="WP_074817763.1">
    <property type="nucleotide sequence ID" value="NZ_FNTI01000001.1"/>
</dbReference>
<feature type="domain" description="MotA/TolQ/ExbB proton channel" evidence="8">
    <location>
        <begin position="159"/>
        <end position="230"/>
    </location>
</feature>
<feature type="transmembrane region" description="Helical" evidence="7">
    <location>
        <begin position="50"/>
        <end position="71"/>
    </location>
</feature>
<evidence type="ECO:0000256" key="1">
    <source>
        <dbReference type="ARBA" id="ARBA00004651"/>
    </source>
</evidence>
<evidence type="ECO:0000313" key="10">
    <source>
        <dbReference type="Proteomes" id="UP000183208"/>
    </source>
</evidence>
<feature type="transmembrane region" description="Helical" evidence="7">
    <location>
        <begin position="20"/>
        <end position="38"/>
    </location>
</feature>
<evidence type="ECO:0000256" key="7">
    <source>
        <dbReference type="SAM" id="Phobius"/>
    </source>
</evidence>
<comment type="subcellular location">
    <subcellularLocation>
        <location evidence="1">Cell membrane</location>
        <topology evidence="1">Multi-pass membrane protein</topology>
    </subcellularLocation>
    <subcellularLocation>
        <location evidence="6">Membrane</location>
        <topology evidence="6">Multi-pass membrane protein</topology>
    </subcellularLocation>
</comment>
<keyword evidence="3 7" id="KW-0812">Transmembrane</keyword>
<dbReference type="Proteomes" id="UP000183208">
    <property type="component" value="Unassembled WGS sequence"/>
</dbReference>
<proteinExistence type="inferred from homology"/>
<evidence type="ECO:0000256" key="3">
    <source>
        <dbReference type="ARBA" id="ARBA00022692"/>
    </source>
</evidence>
<protein>
    <submittedName>
        <fullName evidence="9">MotA/TolQ/ExbB proton channel family protein</fullName>
    </submittedName>
</protein>
<keyword evidence="5 7" id="KW-0472">Membrane</keyword>
<name>A0A1H4TGM7_9BRAD</name>
<evidence type="ECO:0000256" key="4">
    <source>
        <dbReference type="ARBA" id="ARBA00022989"/>
    </source>
</evidence>
<keyword evidence="6" id="KW-0813">Transport</keyword>
<evidence type="ECO:0000256" key="2">
    <source>
        <dbReference type="ARBA" id="ARBA00022475"/>
    </source>
</evidence>
<keyword evidence="4 7" id="KW-1133">Transmembrane helix</keyword>